<organism evidence="1 2">
    <name type="scientific">Paspalum notatum var. saurae</name>
    <dbReference type="NCBI Taxonomy" id="547442"/>
    <lineage>
        <taxon>Eukaryota</taxon>
        <taxon>Viridiplantae</taxon>
        <taxon>Streptophyta</taxon>
        <taxon>Embryophyta</taxon>
        <taxon>Tracheophyta</taxon>
        <taxon>Spermatophyta</taxon>
        <taxon>Magnoliopsida</taxon>
        <taxon>Liliopsida</taxon>
        <taxon>Poales</taxon>
        <taxon>Poaceae</taxon>
        <taxon>PACMAD clade</taxon>
        <taxon>Panicoideae</taxon>
        <taxon>Andropogonodae</taxon>
        <taxon>Paspaleae</taxon>
        <taxon>Paspalinae</taxon>
        <taxon>Paspalum</taxon>
    </lineage>
</organism>
<accession>A0AAQ3PIH2</accession>
<evidence type="ECO:0000313" key="1">
    <source>
        <dbReference type="EMBL" id="WVZ50276.1"/>
    </source>
</evidence>
<dbReference type="EMBL" id="CP144745">
    <property type="protein sequence ID" value="WVZ50276.1"/>
    <property type="molecule type" value="Genomic_DNA"/>
</dbReference>
<gene>
    <name evidence="1" type="ORF">U9M48_001547</name>
</gene>
<feature type="non-terminal residue" evidence="1">
    <location>
        <position position="103"/>
    </location>
</feature>
<evidence type="ECO:0008006" key="3">
    <source>
        <dbReference type="Google" id="ProtNLM"/>
    </source>
</evidence>
<protein>
    <recommendedName>
        <fullName evidence="3">Reverse transcriptase</fullName>
    </recommendedName>
</protein>
<proteinExistence type="predicted"/>
<dbReference type="AlphaFoldDB" id="A0AAQ3PIH2"/>
<evidence type="ECO:0000313" key="2">
    <source>
        <dbReference type="Proteomes" id="UP001341281"/>
    </source>
</evidence>
<sequence length="103" mass="12247">QRYHTHLVDDGLSILQYANDAIIFIDHDLEQAKNMKFLLCVFEQLSAKHYEHEYAELFGCGLGSYPFRYLEIPMHFHKLCNADWGVIEDRLWRWVGFIKLSVK</sequence>
<reference evidence="1 2" key="1">
    <citation type="submission" date="2024-02" db="EMBL/GenBank/DDBJ databases">
        <title>High-quality chromosome-scale genome assembly of Pensacola bahiagrass (Paspalum notatum Flugge var. saurae).</title>
        <authorList>
            <person name="Vega J.M."/>
            <person name="Podio M."/>
            <person name="Orjuela J."/>
            <person name="Siena L.A."/>
            <person name="Pessino S.C."/>
            <person name="Combes M.C."/>
            <person name="Mariac C."/>
            <person name="Albertini E."/>
            <person name="Pupilli F."/>
            <person name="Ortiz J.P.A."/>
            <person name="Leblanc O."/>
        </authorList>
    </citation>
    <scope>NUCLEOTIDE SEQUENCE [LARGE SCALE GENOMIC DNA]</scope>
    <source>
        <strain evidence="1">R1</strain>
        <tissue evidence="1">Leaf</tissue>
    </source>
</reference>
<name>A0AAQ3PIH2_PASNO</name>
<dbReference type="Proteomes" id="UP001341281">
    <property type="component" value="Chromosome 01"/>
</dbReference>
<keyword evidence="2" id="KW-1185">Reference proteome</keyword>